<gene>
    <name evidence="1" type="ORF">Cadr_000000370</name>
</gene>
<protein>
    <submittedName>
        <fullName evidence="1">Uncharacterized protein</fullName>
    </submittedName>
</protein>
<evidence type="ECO:0000313" key="2">
    <source>
        <dbReference type="Proteomes" id="UP000299084"/>
    </source>
</evidence>
<dbReference type="Proteomes" id="UP000299084">
    <property type="component" value="Unassembled WGS sequence"/>
</dbReference>
<comment type="caution">
    <text evidence="1">The sequence shown here is derived from an EMBL/GenBank/DDBJ whole genome shotgun (WGS) entry which is preliminary data.</text>
</comment>
<reference evidence="1 2" key="1">
    <citation type="journal article" date="2019" name="Mol. Ecol. Resour.">
        <title>Improving Illumina assemblies with Hi-C and long reads: an example with the North African dromedary.</title>
        <authorList>
            <person name="Elbers J.P."/>
            <person name="Rogers M.F."/>
            <person name="Perelman P.L."/>
            <person name="Proskuryakova A.A."/>
            <person name="Serdyukova N.A."/>
            <person name="Johnson W.E."/>
            <person name="Horin P."/>
            <person name="Corander J."/>
            <person name="Murphy D."/>
            <person name="Burger P.A."/>
        </authorList>
    </citation>
    <scope>NUCLEOTIDE SEQUENCE [LARGE SCALE GENOMIC DNA]</scope>
    <source>
        <strain evidence="1">Drom800</strain>
        <tissue evidence="1">Blood</tissue>
    </source>
</reference>
<sequence length="153" mass="17362">MDAFSVPYSRLCKTERLSLDILSVLPRQYRSVSWCSQAHGDTKYIPYNTEMEEPLRLSCASFEKNGISFLHPLVHPSLHDSFQKPFTQNLLYVESQIGPRVYPQGVYSLVGATTCLVHLACQFQRLAVYGAVWGGKLKLRVDTEETSGIVNYR</sequence>
<organism evidence="1 2">
    <name type="scientific">Camelus dromedarius</name>
    <name type="common">Dromedary</name>
    <name type="synonym">Arabian camel</name>
    <dbReference type="NCBI Taxonomy" id="9838"/>
    <lineage>
        <taxon>Eukaryota</taxon>
        <taxon>Metazoa</taxon>
        <taxon>Chordata</taxon>
        <taxon>Craniata</taxon>
        <taxon>Vertebrata</taxon>
        <taxon>Euteleostomi</taxon>
        <taxon>Mammalia</taxon>
        <taxon>Eutheria</taxon>
        <taxon>Laurasiatheria</taxon>
        <taxon>Artiodactyla</taxon>
        <taxon>Tylopoda</taxon>
        <taxon>Camelidae</taxon>
        <taxon>Camelus</taxon>
    </lineage>
</organism>
<keyword evidence="2" id="KW-1185">Reference proteome</keyword>
<evidence type="ECO:0000313" key="1">
    <source>
        <dbReference type="EMBL" id="KAB1283042.1"/>
    </source>
</evidence>
<dbReference type="AlphaFoldDB" id="A0A5N4EHY3"/>
<proteinExistence type="predicted"/>
<name>A0A5N4EHY3_CAMDR</name>
<accession>A0A5N4EHY3</accession>
<dbReference type="EMBL" id="JWIN03000001">
    <property type="protein sequence ID" value="KAB1283042.1"/>
    <property type="molecule type" value="Genomic_DNA"/>
</dbReference>